<proteinExistence type="predicted"/>
<name>A0A2R5F0W2_9BACL</name>
<evidence type="ECO:0008006" key="5">
    <source>
        <dbReference type="Google" id="ProtNLM"/>
    </source>
</evidence>
<keyword evidence="1" id="KW-0433">Leucine-rich repeat</keyword>
<evidence type="ECO:0000256" key="2">
    <source>
        <dbReference type="ARBA" id="ARBA00022737"/>
    </source>
</evidence>
<dbReference type="PANTHER" id="PTHR47566">
    <property type="match status" value="1"/>
</dbReference>
<dbReference type="AlphaFoldDB" id="A0A2R5F0W2"/>
<accession>A0A2R5F0W2</accession>
<dbReference type="EMBL" id="BDQX01000210">
    <property type="protein sequence ID" value="GBG09311.1"/>
    <property type="molecule type" value="Genomic_DNA"/>
</dbReference>
<comment type="caution">
    <text evidence="3">The sequence shown here is derived from an EMBL/GenBank/DDBJ whole genome shotgun (WGS) entry which is preliminary data.</text>
</comment>
<dbReference type="InterPro" id="IPR052574">
    <property type="entry name" value="CDIRP"/>
</dbReference>
<dbReference type="Gene3D" id="3.80.10.10">
    <property type="entry name" value="Ribonuclease Inhibitor"/>
    <property type="match status" value="1"/>
</dbReference>
<organism evidence="3 4">
    <name type="scientific">Paenibacillus agaridevorans</name>
    <dbReference type="NCBI Taxonomy" id="171404"/>
    <lineage>
        <taxon>Bacteria</taxon>
        <taxon>Bacillati</taxon>
        <taxon>Bacillota</taxon>
        <taxon>Bacilli</taxon>
        <taxon>Bacillales</taxon>
        <taxon>Paenibacillaceae</taxon>
        <taxon>Paenibacillus</taxon>
    </lineage>
</organism>
<dbReference type="PANTHER" id="PTHR47566:SF1">
    <property type="entry name" value="PROTEIN NUD1"/>
    <property type="match status" value="1"/>
</dbReference>
<gene>
    <name evidence="3" type="ORF">PAT3040_03955</name>
</gene>
<dbReference type="SUPFAM" id="SSF52058">
    <property type="entry name" value="L domain-like"/>
    <property type="match status" value="1"/>
</dbReference>
<keyword evidence="2" id="KW-0677">Repeat</keyword>
<evidence type="ECO:0000256" key="1">
    <source>
        <dbReference type="ARBA" id="ARBA00022614"/>
    </source>
</evidence>
<dbReference type="InterPro" id="IPR032675">
    <property type="entry name" value="LRR_dom_sf"/>
</dbReference>
<sequence length="406" mass="46005">MNITHDFIDEQFRSFLLETYCGGRDSIQTSDVEGIVELQISHKDIASLNGLEHFTSLEVLNCAYNKLTELDICSNTSLVDLECNGNELYALNTSHNSALKRLHCNSNAILALELSANAALESLDCGFNRIRNLDVSHNPMLTELVCYWNILSKLELERNPLLRHLQCGYNALFTLELDHHSMLEKLDCGSNHLIQLRVTNCENLLELRCNGNHLTELDISGNLRLKSLRCFQNHLSKLELNHPELVEVYCSDNKIAVLDTSEAPKLERLDYANNLIQEPDHTVKGFGTFTYDVSMSDYKLTLPFHGTDIHVTVAVRTKAEMKRLSPVIKKTWDNMATMHDQALTLIANTHPDEDVSTLALSELVFEELGTIRFGYDAGETPAGQLFIYAVFRKTFQLDDTLVYETY</sequence>
<dbReference type="Proteomes" id="UP000245202">
    <property type="component" value="Unassembled WGS sequence"/>
</dbReference>
<protein>
    <recommendedName>
        <fullName evidence="5">Leucine-rich repeat domain-containing protein</fullName>
    </recommendedName>
</protein>
<evidence type="ECO:0000313" key="3">
    <source>
        <dbReference type="EMBL" id="GBG09311.1"/>
    </source>
</evidence>
<dbReference type="RefSeq" id="WP_108994074.1">
    <property type="nucleotide sequence ID" value="NZ_BDQX01000210.1"/>
</dbReference>
<keyword evidence="4" id="KW-1185">Reference proteome</keyword>
<dbReference type="GO" id="GO:0035591">
    <property type="term" value="F:signaling adaptor activity"/>
    <property type="evidence" value="ECO:0007669"/>
    <property type="project" value="TreeGrafter"/>
</dbReference>
<evidence type="ECO:0000313" key="4">
    <source>
        <dbReference type="Proteomes" id="UP000245202"/>
    </source>
</evidence>
<reference evidence="3 4" key="1">
    <citation type="submission" date="2017-08" db="EMBL/GenBank/DDBJ databases">
        <title>Substantial Increase in Enzyme Production by Combined Drug-Resistance Mutations in Paenibacillus agaridevorans.</title>
        <authorList>
            <person name="Tanaka Y."/>
            <person name="Funane K."/>
            <person name="Hosaka T."/>
            <person name="Shiwa Y."/>
            <person name="Fujita N."/>
            <person name="Miyazaki T."/>
            <person name="Yoshikawa H."/>
            <person name="Murakami K."/>
            <person name="Kasahara K."/>
            <person name="Inaoka T."/>
            <person name="Hiraga Y."/>
            <person name="Ochi K."/>
        </authorList>
    </citation>
    <scope>NUCLEOTIDE SEQUENCE [LARGE SCALE GENOMIC DNA]</scope>
    <source>
        <strain evidence="3 4">T-3040</strain>
    </source>
</reference>